<dbReference type="Proteomes" id="UP000503222">
    <property type="component" value="Chromosome"/>
</dbReference>
<name>A0A6G7YLY2_9SPHN</name>
<proteinExistence type="predicted"/>
<dbReference type="InterPro" id="IPR010836">
    <property type="entry name" value="SapC"/>
</dbReference>
<dbReference type="KEGG" id="spii:G7077_01290"/>
<dbReference type="AlphaFoldDB" id="A0A6G7YLY2"/>
<dbReference type="Pfam" id="PF07277">
    <property type="entry name" value="SapC"/>
    <property type="match status" value="1"/>
</dbReference>
<gene>
    <name evidence="1" type="ORF">G7077_01290</name>
</gene>
<dbReference type="EMBL" id="CP049869">
    <property type="protein sequence ID" value="QIK77748.1"/>
    <property type="molecule type" value="Genomic_DNA"/>
</dbReference>
<accession>A0A6G7YLY2</accession>
<dbReference type="RefSeq" id="WP_166410143.1">
    <property type="nucleotide sequence ID" value="NZ_CP049869.1"/>
</dbReference>
<organism evidence="1 2">
    <name type="scientific">Sphingomonas piscis</name>
    <dbReference type="NCBI Taxonomy" id="2714943"/>
    <lineage>
        <taxon>Bacteria</taxon>
        <taxon>Pseudomonadati</taxon>
        <taxon>Pseudomonadota</taxon>
        <taxon>Alphaproteobacteria</taxon>
        <taxon>Sphingomonadales</taxon>
        <taxon>Sphingomonadaceae</taxon>
        <taxon>Sphingomonas</taxon>
    </lineage>
</organism>
<evidence type="ECO:0000313" key="2">
    <source>
        <dbReference type="Proteomes" id="UP000503222"/>
    </source>
</evidence>
<keyword evidence="2" id="KW-1185">Reference proteome</keyword>
<reference evidence="1 2" key="1">
    <citation type="submission" date="2020-03" db="EMBL/GenBank/DDBJ databases">
        <title>Sphingomonas sp. nov., isolated from fish.</title>
        <authorList>
            <person name="Hyun D.-W."/>
            <person name="Bae J.-W."/>
        </authorList>
    </citation>
    <scope>NUCLEOTIDE SEQUENCE [LARGE SCALE GENOMIC DNA]</scope>
    <source>
        <strain evidence="1 2">HDW15B</strain>
    </source>
</reference>
<evidence type="ECO:0000313" key="1">
    <source>
        <dbReference type="EMBL" id="QIK77748.1"/>
    </source>
</evidence>
<sequence>MANRVPLDNVAHANLRAAVRRGADFGDAVNQTLVVPTEFESVQREYPIFIRKDAEGQWVAVALLGLDRGENLFLEGDRWQARYIPAVHRRGPFFLGIRGDGEARELAVHVDLDDPRIGETEGEPLFREHGGDSPYLDHVTQALHLIHEGLAAGRGFYAALERMGLLQPVELDADVGDGKTYAITGLFTVGMQQFQSLGAAQLEELHRAGYLAPLIFIRASLPNMNHLIDIKKRRIGQG</sequence>
<protein>
    <submittedName>
        <fullName evidence="1">SapC family protein</fullName>
    </submittedName>
</protein>